<reference evidence="2 3" key="1">
    <citation type="submission" date="2018-04" db="EMBL/GenBank/DDBJ databases">
        <title>Pedobacter chongqingensis sp. nov., isolated from a rottenly hemp rope.</title>
        <authorList>
            <person name="Cai Y."/>
        </authorList>
    </citation>
    <scope>NUCLEOTIDE SEQUENCE [LARGE SCALE GENOMIC DNA]</scope>
    <source>
        <strain evidence="2 3">FJ4-8</strain>
    </source>
</reference>
<name>A0A2U2PN71_9SPHI</name>
<evidence type="ECO:0000259" key="1">
    <source>
        <dbReference type="Pfam" id="PF08291"/>
    </source>
</evidence>
<keyword evidence="3" id="KW-1185">Reference proteome</keyword>
<dbReference type="AlphaFoldDB" id="A0A2U2PN71"/>
<gene>
    <name evidence="2" type="ORF">DDR33_02465</name>
</gene>
<dbReference type="InterPro" id="IPR013230">
    <property type="entry name" value="Peptidase_M15A_C"/>
</dbReference>
<dbReference type="Pfam" id="PF08291">
    <property type="entry name" value="Peptidase_M15_3"/>
    <property type="match status" value="1"/>
</dbReference>
<feature type="non-terminal residue" evidence="2">
    <location>
        <position position="1"/>
    </location>
</feature>
<sequence length="173" mass="18773">IGKLYYDAQGKPTTIAGISGFAVTIFVGNSKKNNVGASSGEVDYNGYAIASDELKDRLTEFSMYLRQKIEVTSGNRSAARNRAAGGANASRHMFGDAVDIAVRGTSNRQLSIQAYQSKLFKTVIYYPDITAVGGLRPHVHLDLNPAHNNLFLIYTPTIVDGSVTGNKYSPFEF</sequence>
<evidence type="ECO:0000313" key="2">
    <source>
        <dbReference type="EMBL" id="PWG82732.1"/>
    </source>
</evidence>
<proteinExistence type="predicted"/>
<dbReference type="RefSeq" id="WP_146198682.1">
    <property type="nucleotide sequence ID" value="NZ_QEAS01000001.1"/>
</dbReference>
<organism evidence="2 3">
    <name type="scientific">Pararcticibacter amylolyticus</name>
    <dbReference type="NCBI Taxonomy" id="2173175"/>
    <lineage>
        <taxon>Bacteria</taxon>
        <taxon>Pseudomonadati</taxon>
        <taxon>Bacteroidota</taxon>
        <taxon>Sphingobacteriia</taxon>
        <taxon>Sphingobacteriales</taxon>
        <taxon>Sphingobacteriaceae</taxon>
        <taxon>Pararcticibacter</taxon>
    </lineage>
</organism>
<evidence type="ECO:0000313" key="3">
    <source>
        <dbReference type="Proteomes" id="UP000245647"/>
    </source>
</evidence>
<dbReference type="EMBL" id="QEAS01000001">
    <property type="protein sequence ID" value="PWG82732.1"/>
    <property type="molecule type" value="Genomic_DNA"/>
</dbReference>
<dbReference type="InterPro" id="IPR009045">
    <property type="entry name" value="Zn_M74/Hedgehog-like"/>
</dbReference>
<dbReference type="Gene3D" id="3.30.1380.10">
    <property type="match status" value="1"/>
</dbReference>
<accession>A0A2U2PN71</accession>
<comment type="caution">
    <text evidence="2">The sequence shown here is derived from an EMBL/GenBank/DDBJ whole genome shotgun (WGS) entry which is preliminary data.</text>
</comment>
<dbReference type="Proteomes" id="UP000245647">
    <property type="component" value="Unassembled WGS sequence"/>
</dbReference>
<feature type="domain" description="Peptidase M15A C-terminal" evidence="1">
    <location>
        <begin position="51"/>
        <end position="125"/>
    </location>
</feature>
<dbReference type="SUPFAM" id="SSF55166">
    <property type="entry name" value="Hedgehog/DD-peptidase"/>
    <property type="match status" value="1"/>
</dbReference>
<protein>
    <recommendedName>
        <fullName evidence="1">Peptidase M15A C-terminal domain-containing protein</fullName>
    </recommendedName>
</protein>